<protein>
    <submittedName>
        <fullName evidence="2">Uncharacterized protein</fullName>
    </submittedName>
</protein>
<feature type="compositionally biased region" description="Polar residues" evidence="1">
    <location>
        <begin position="138"/>
        <end position="149"/>
    </location>
</feature>
<evidence type="ECO:0000313" key="2">
    <source>
        <dbReference type="EMBL" id="SPP86256.1"/>
    </source>
</evidence>
<feature type="region of interest" description="Disordered" evidence="1">
    <location>
        <begin position="259"/>
        <end position="312"/>
    </location>
</feature>
<gene>
    <name evidence="2" type="ORF">DGUA_6G008347</name>
</gene>
<dbReference type="Proteomes" id="UP000268350">
    <property type="component" value="Unassembled WGS sequence"/>
</dbReference>
<feature type="region of interest" description="Disordered" evidence="1">
    <location>
        <begin position="50"/>
        <end position="115"/>
    </location>
</feature>
<name>A0A3B0KKE4_DROGU</name>
<feature type="compositionally biased region" description="Basic and acidic residues" evidence="1">
    <location>
        <begin position="301"/>
        <end position="312"/>
    </location>
</feature>
<sequence>MPDSPPWEELQNSLKIKNQSPSVFPWAYHAAYPKNDEVIATPFELHKIPKKERKKSKSPVSEAFQALLELHKSPKSEGQMPFEHPLNSREKQKQPYEGYPPYPPPNNNEDTATPIKLHEPLHSPKIDYNKSPIEFDTYQNPKLENQSPIVSDVPQTKGGVAPQPDPLGSSYLNLHNSPPKEYKSPFGMQHSPLGDNQSSTSKMHQSTSEAPLYPTYPKINAGIPKIIEIIENLRKLRNTVKKTTFDAIATKEFKKLRLKRQADSKKDELETFGDEPKEVIGKEGTGTGTGTAPVLTCPVRQEPHGNRKGDQI</sequence>
<dbReference type="AlphaFoldDB" id="A0A3B0KKE4"/>
<accession>A0A3B0KKE4</accession>
<feature type="compositionally biased region" description="Polar residues" evidence="1">
    <location>
        <begin position="194"/>
        <end position="209"/>
    </location>
</feature>
<organism evidence="2 3">
    <name type="scientific">Drosophila guanche</name>
    <name type="common">Fruit fly</name>
    <dbReference type="NCBI Taxonomy" id="7266"/>
    <lineage>
        <taxon>Eukaryota</taxon>
        <taxon>Metazoa</taxon>
        <taxon>Ecdysozoa</taxon>
        <taxon>Arthropoda</taxon>
        <taxon>Hexapoda</taxon>
        <taxon>Insecta</taxon>
        <taxon>Pterygota</taxon>
        <taxon>Neoptera</taxon>
        <taxon>Endopterygota</taxon>
        <taxon>Diptera</taxon>
        <taxon>Brachycera</taxon>
        <taxon>Muscomorpha</taxon>
        <taxon>Ephydroidea</taxon>
        <taxon>Drosophilidae</taxon>
        <taxon>Drosophila</taxon>
        <taxon>Sophophora</taxon>
    </lineage>
</organism>
<feature type="region of interest" description="Disordered" evidence="1">
    <location>
        <begin position="138"/>
        <end position="215"/>
    </location>
</feature>
<reference evidence="3" key="1">
    <citation type="submission" date="2018-01" db="EMBL/GenBank/DDBJ databases">
        <authorList>
            <person name="Alioto T."/>
            <person name="Alioto T."/>
        </authorList>
    </citation>
    <scope>NUCLEOTIDE SEQUENCE [LARGE SCALE GENOMIC DNA]</scope>
</reference>
<evidence type="ECO:0000256" key="1">
    <source>
        <dbReference type="SAM" id="MobiDB-lite"/>
    </source>
</evidence>
<feature type="compositionally biased region" description="Basic and acidic residues" evidence="1">
    <location>
        <begin position="259"/>
        <end position="281"/>
    </location>
</feature>
<dbReference type="EMBL" id="OUUW01000011">
    <property type="protein sequence ID" value="SPP86256.1"/>
    <property type="molecule type" value="Genomic_DNA"/>
</dbReference>
<evidence type="ECO:0000313" key="3">
    <source>
        <dbReference type="Proteomes" id="UP000268350"/>
    </source>
</evidence>
<proteinExistence type="predicted"/>
<keyword evidence="3" id="KW-1185">Reference proteome</keyword>